<dbReference type="PANTHER" id="PTHR13271:SF91">
    <property type="entry name" value="PROTEIN SET DOMAIN GROUP 40"/>
    <property type="match status" value="1"/>
</dbReference>
<accession>A0A9W3D4T6</accession>
<dbReference type="RefSeq" id="XP_056858935.1">
    <property type="nucleotide sequence ID" value="XM_057002955.1"/>
</dbReference>
<gene>
    <name evidence="7" type="primary">LOC108842686</name>
</gene>
<evidence type="ECO:0000256" key="2">
    <source>
        <dbReference type="ARBA" id="ARBA00022679"/>
    </source>
</evidence>
<sequence length="477" mass="54084">METEHQTMEQFLRWAAELGVSDSIDSSQSHDSCLGHSLSVSDFPLAGGRGLGAVRELRKGELVLKVPRKALLTTESMLAKDDNLRDSINLHPSLSSTQQRLSVCLLYEMSKGKSSFWYPYLFHLPRDYDLLATFGDFEKQALQVEDAVWAAEKAISKSLSEWKEAVTLMKELDLKPKFQSLHAWNWASATISSRTLHVPWDSAGCLCPVGDLFNYDAPGDDHLNTSQTANSTTNAEEAGHVTETQSERLTDGGFDGDANAYCLYARRNYQLGEQVLLCYGTYTNLELLEHYGFILEENSNDKVFIPLETTLYALASSWPKDSLYIHQDGKPSFALVSTLRLWLVPQSQRDKSVMRLVYAGSQISVKNEVLVMKWVSEKCRSVLRDLPTSLLEDRVILQDIDKLQDPELCLEQREAEGFCSEVRGFLDVKNHLVNGGFCGKMNRRVSKWRLSVQWRLRYKRTLADCISYCNEKLNHLI</sequence>
<dbReference type="InterPro" id="IPR015353">
    <property type="entry name" value="Rubisco_LSMT_subst-bd"/>
</dbReference>
<evidence type="ECO:0000259" key="5">
    <source>
        <dbReference type="PROSITE" id="PS50280"/>
    </source>
</evidence>
<feature type="compositionally biased region" description="Low complexity" evidence="4">
    <location>
        <begin position="224"/>
        <end position="235"/>
    </location>
</feature>
<feature type="compositionally biased region" description="Basic and acidic residues" evidence="4">
    <location>
        <begin position="237"/>
        <end position="250"/>
    </location>
</feature>
<dbReference type="PROSITE" id="PS50280">
    <property type="entry name" value="SET"/>
    <property type="match status" value="1"/>
</dbReference>
<keyword evidence="3" id="KW-0949">S-adenosyl-L-methionine</keyword>
<dbReference type="CDD" id="cd10527">
    <property type="entry name" value="SET_LSMT"/>
    <property type="match status" value="1"/>
</dbReference>
<dbReference type="GO" id="GO:0032259">
    <property type="term" value="P:methylation"/>
    <property type="evidence" value="ECO:0007669"/>
    <property type="project" value="UniProtKB-KW"/>
</dbReference>
<dbReference type="Pfam" id="PF00856">
    <property type="entry name" value="SET"/>
    <property type="match status" value="1"/>
</dbReference>
<protein>
    <submittedName>
        <fullName evidence="7">Protein SET DOMAIN GROUP 40 isoform X1</fullName>
    </submittedName>
</protein>
<evidence type="ECO:0000256" key="3">
    <source>
        <dbReference type="ARBA" id="ARBA00022691"/>
    </source>
</evidence>
<dbReference type="InterPro" id="IPR050600">
    <property type="entry name" value="SETD3_SETD6_MTase"/>
</dbReference>
<dbReference type="Proteomes" id="UP000504610">
    <property type="component" value="Chromosome 2"/>
</dbReference>
<evidence type="ECO:0000256" key="1">
    <source>
        <dbReference type="ARBA" id="ARBA00022603"/>
    </source>
</evidence>
<reference evidence="6" key="1">
    <citation type="journal article" date="2019" name="Database">
        <title>The radish genome database (RadishGD): an integrated information resource for radish genomics.</title>
        <authorList>
            <person name="Yu H.J."/>
            <person name="Baek S."/>
            <person name="Lee Y.J."/>
            <person name="Cho A."/>
            <person name="Mun J.H."/>
        </authorList>
    </citation>
    <scope>NUCLEOTIDE SEQUENCE [LARGE SCALE GENOMIC DNA]</scope>
    <source>
        <strain evidence="6">cv. WK10039</strain>
    </source>
</reference>
<dbReference type="Pfam" id="PF09273">
    <property type="entry name" value="Rubis-subs-bind"/>
    <property type="match status" value="1"/>
</dbReference>
<evidence type="ECO:0000313" key="7">
    <source>
        <dbReference type="RefSeq" id="XP_056858935.1"/>
    </source>
</evidence>
<dbReference type="Gene3D" id="3.90.1410.10">
    <property type="entry name" value="set domain protein methyltransferase, domain 1"/>
    <property type="match status" value="1"/>
</dbReference>
<evidence type="ECO:0000256" key="4">
    <source>
        <dbReference type="SAM" id="MobiDB-lite"/>
    </source>
</evidence>
<dbReference type="AlphaFoldDB" id="A0A9W3D4T6"/>
<keyword evidence="1" id="KW-0489">Methyltransferase</keyword>
<dbReference type="FunFam" id="3.90.1410.10:FF:000012">
    <property type="entry name" value="Protein SET DOMAIN GROUP 40"/>
    <property type="match status" value="1"/>
</dbReference>
<keyword evidence="2" id="KW-0808">Transferase</keyword>
<dbReference type="Gene3D" id="3.90.1420.10">
    <property type="entry name" value="Rubisco LSMT, substrate-binding domain"/>
    <property type="match status" value="1"/>
</dbReference>
<feature type="region of interest" description="Disordered" evidence="4">
    <location>
        <begin position="223"/>
        <end position="252"/>
    </location>
</feature>
<proteinExistence type="predicted"/>
<evidence type="ECO:0000313" key="6">
    <source>
        <dbReference type="Proteomes" id="UP000504610"/>
    </source>
</evidence>
<dbReference type="PANTHER" id="PTHR13271">
    <property type="entry name" value="UNCHARACTERIZED PUTATIVE METHYLTRANSFERASE"/>
    <property type="match status" value="1"/>
</dbReference>
<dbReference type="InterPro" id="IPR036464">
    <property type="entry name" value="Rubisco_LSMT_subst-bd_sf"/>
</dbReference>
<dbReference type="KEGG" id="rsz:108842686"/>
<dbReference type="InterPro" id="IPR001214">
    <property type="entry name" value="SET_dom"/>
</dbReference>
<dbReference type="InterPro" id="IPR046341">
    <property type="entry name" value="SET_dom_sf"/>
</dbReference>
<organism evidence="6 7">
    <name type="scientific">Raphanus sativus</name>
    <name type="common">Radish</name>
    <name type="synonym">Raphanus raphanistrum var. sativus</name>
    <dbReference type="NCBI Taxonomy" id="3726"/>
    <lineage>
        <taxon>Eukaryota</taxon>
        <taxon>Viridiplantae</taxon>
        <taxon>Streptophyta</taxon>
        <taxon>Embryophyta</taxon>
        <taxon>Tracheophyta</taxon>
        <taxon>Spermatophyta</taxon>
        <taxon>Magnoliopsida</taxon>
        <taxon>eudicotyledons</taxon>
        <taxon>Gunneridae</taxon>
        <taxon>Pentapetalae</taxon>
        <taxon>rosids</taxon>
        <taxon>malvids</taxon>
        <taxon>Brassicales</taxon>
        <taxon>Brassicaceae</taxon>
        <taxon>Brassiceae</taxon>
        <taxon>Raphanus</taxon>
    </lineage>
</organism>
<keyword evidence="6" id="KW-1185">Reference proteome</keyword>
<dbReference type="GO" id="GO:0016279">
    <property type="term" value="F:protein-lysine N-methyltransferase activity"/>
    <property type="evidence" value="ECO:0007669"/>
    <property type="project" value="TreeGrafter"/>
</dbReference>
<dbReference type="SUPFAM" id="SSF82199">
    <property type="entry name" value="SET domain"/>
    <property type="match status" value="1"/>
</dbReference>
<reference evidence="7" key="2">
    <citation type="submission" date="2025-08" db="UniProtKB">
        <authorList>
            <consortium name="RefSeq"/>
        </authorList>
    </citation>
    <scope>IDENTIFICATION</scope>
    <source>
        <tissue evidence="7">Leaf</tissue>
    </source>
</reference>
<dbReference type="OrthoDB" id="441812at2759"/>
<feature type="domain" description="SET" evidence="5">
    <location>
        <begin position="36"/>
        <end position="280"/>
    </location>
</feature>
<name>A0A9W3D4T6_RAPSA</name>
<dbReference type="GeneID" id="108842686"/>